<comment type="caution">
    <text evidence="2">The sequence shown here is derived from an EMBL/GenBank/DDBJ whole genome shotgun (WGS) entry which is preliminary data.</text>
</comment>
<sequence>MRRENEKLIIDGNAIYELDLECVRRKNQQKDKENEENQRKKNGRMSGRHQ</sequence>
<feature type="region of interest" description="Disordered" evidence="1">
    <location>
        <begin position="25"/>
        <end position="50"/>
    </location>
</feature>
<feature type="compositionally biased region" description="Basic residues" evidence="1">
    <location>
        <begin position="40"/>
        <end position="50"/>
    </location>
</feature>
<dbReference type="AlphaFoldDB" id="A0A8I0A918"/>
<evidence type="ECO:0000313" key="2">
    <source>
        <dbReference type="EMBL" id="MBC5650754.1"/>
    </source>
</evidence>
<evidence type="ECO:0000313" key="3">
    <source>
        <dbReference type="Proteomes" id="UP000652847"/>
    </source>
</evidence>
<evidence type="ECO:0000256" key="1">
    <source>
        <dbReference type="SAM" id="MobiDB-lite"/>
    </source>
</evidence>
<dbReference type="EMBL" id="JACOOT010000014">
    <property type="protein sequence ID" value="MBC5650754.1"/>
    <property type="molecule type" value="Genomic_DNA"/>
</dbReference>
<proteinExistence type="predicted"/>
<feature type="compositionally biased region" description="Basic and acidic residues" evidence="1">
    <location>
        <begin position="25"/>
        <end position="39"/>
    </location>
</feature>
<protein>
    <submittedName>
        <fullName evidence="2">Uncharacterized protein</fullName>
    </submittedName>
</protein>
<organism evidence="2 3">
    <name type="scientific">Blautia segnis</name>
    <dbReference type="NCBI Taxonomy" id="2763030"/>
    <lineage>
        <taxon>Bacteria</taxon>
        <taxon>Bacillati</taxon>
        <taxon>Bacillota</taxon>
        <taxon>Clostridia</taxon>
        <taxon>Lachnospirales</taxon>
        <taxon>Lachnospiraceae</taxon>
        <taxon>Blautia</taxon>
    </lineage>
</organism>
<dbReference type="RefSeq" id="WP_173767532.1">
    <property type="nucleotide sequence ID" value="NZ_JACOOT010000014.1"/>
</dbReference>
<keyword evidence="3" id="KW-1185">Reference proteome</keyword>
<dbReference type="Proteomes" id="UP000652847">
    <property type="component" value="Unassembled WGS sequence"/>
</dbReference>
<reference evidence="2 3" key="1">
    <citation type="submission" date="2020-08" db="EMBL/GenBank/DDBJ databases">
        <title>Genome public.</title>
        <authorList>
            <person name="Liu C."/>
            <person name="Sun Q."/>
        </authorList>
    </citation>
    <scope>NUCLEOTIDE SEQUENCE [LARGE SCALE GENOMIC DNA]</scope>
    <source>
        <strain evidence="2 3">BX17</strain>
    </source>
</reference>
<gene>
    <name evidence="2" type="ORF">H8S54_06430</name>
</gene>
<accession>A0A8I0A918</accession>
<name>A0A8I0A918_9FIRM</name>